<name>A0ABD3WSP2_SINWO</name>
<dbReference type="EMBL" id="JBJQND010000005">
    <property type="protein sequence ID" value="KAL3875698.1"/>
    <property type="molecule type" value="Genomic_DNA"/>
</dbReference>
<evidence type="ECO:0000313" key="4">
    <source>
        <dbReference type="Proteomes" id="UP001634394"/>
    </source>
</evidence>
<dbReference type="PANTHER" id="PTHR18871">
    <property type="entry name" value="CENTROSOMAL PROTEIN OF 112 KDA"/>
    <property type="match status" value="1"/>
</dbReference>
<comment type="caution">
    <text evidence="3">The sequence shown here is derived from an EMBL/GenBank/DDBJ whole genome shotgun (WGS) entry which is preliminary data.</text>
</comment>
<evidence type="ECO:0000256" key="1">
    <source>
        <dbReference type="SAM" id="MobiDB-lite"/>
    </source>
</evidence>
<feature type="region of interest" description="Disordered" evidence="1">
    <location>
        <begin position="711"/>
        <end position="745"/>
    </location>
</feature>
<proteinExistence type="predicted"/>
<gene>
    <name evidence="3" type="ORF">ACJMK2_033626</name>
</gene>
<dbReference type="InterPro" id="IPR055310">
    <property type="entry name" value="CEP112"/>
</dbReference>
<keyword evidence="4" id="KW-1185">Reference proteome</keyword>
<protein>
    <recommendedName>
        <fullName evidence="2">DUF4485 domain-containing protein</fullName>
    </recommendedName>
</protein>
<feature type="non-terminal residue" evidence="3">
    <location>
        <position position="745"/>
    </location>
</feature>
<dbReference type="InterPro" id="IPR027831">
    <property type="entry name" value="DUF4485"/>
</dbReference>
<dbReference type="Pfam" id="PF14846">
    <property type="entry name" value="DUF4485"/>
    <property type="match status" value="1"/>
</dbReference>
<dbReference type="PANTHER" id="PTHR18871:SF2">
    <property type="entry name" value="CENTROSOMAL PROTEIN OF 112 KDA"/>
    <property type="match status" value="1"/>
</dbReference>
<evidence type="ECO:0000313" key="3">
    <source>
        <dbReference type="EMBL" id="KAL3875698.1"/>
    </source>
</evidence>
<sequence length="745" mass="87091">MDSQEATYLRLDQEFDRYLAEMKPHVLKLPHKTDRQKCAVWIKKLCEPTSGLTGRKTRNMYGQLMLHMLKRGVLEGPFTTKPQEGALSTLPSYMSVYLDEPGSSVRKVDSEQNKVPDWVTGELTASVGSSLFKSSIGNPAAHSTWRSGLSPDHSSPRRRHLTSLGIDLARDPIVGSSSRDYMQDKGPDIAQYSFDDLNVGRKTTQKSSLHFLDDSVTNYDKLRKPDFRSPKKTTFAETTVGTETTDWSQATVPLTSSLSNPYLKGSNYTDDSSTKGQSREVEMRTKMLEAKFHEEKLRLQQKHDAAVQKILDRKNAEIEDVKAQYRSKAKELEDTIAKLEKKMQAVMKESSHLKDTKDKQLQELKRMLEETTDDKKNEFEKKINDIVAEFEQEKFEMQKQHTRNIQEILDDTNARLQKMEKEYNQQAISTSNVIKELETRVQQLMAEATQMKKSKSGLEKEKMNFELRIEELQSELRTHQDRAVQMEQEHQRALEAHDQDLRTLHRKTESSLEIMKQEHNIAAAKASESISELEQHVDQLKKALKDAEEQRQRQLRELEQLHSQDKFHTHALHEKQISSVKKEMDQIEHEMQKKMKSLEHILREKEDEIKRLVEKNKQQADHAEKALEDFKLQVEKNQNRMYDEMKQQMMKVEADLNKSKQAREKQAKEYSKQLEEEKARHERETMELKLTFEQEKAQMLKDFHQQKEYIHAEHEREMESLKESHRLDAADLERRSQVRQDKDAK</sequence>
<feature type="domain" description="DUF4485" evidence="2">
    <location>
        <begin position="11"/>
        <end position="93"/>
    </location>
</feature>
<evidence type="ECO:0000259" key="2">
    <source>
        <dbReference type="Pfam" id="PF14846"/>
    </source>
</evidence>
<organism evidence="3 4">
    <name type="scientific">Sinanodonta woodiana</name>
    <name type="common">Chinese pond mussel</name>
    <name type="synonym">Anodonta woodiana</name>
    <dbReference type="NCBI Taxonomy" id="1069815"/>
    <lineage>
        <taxon>Eukaryota</taxon>
        <taxon>Metazoa</taxon>
        <taxon>Spiralia</taxon>
        <taxon>Lophotrochozoa</taxon>
        <taxon>Mollusca</taxon>
        <taxon>Bivalvia</taxon>
        <taxon>Autobranchia</taxon>
        <taxon>Heteroconchia</taxon>
        <taxon>Palaeoheterodonta</taxon>
        <taxon>Unionida</taxon>
        <taxon>Unionoidea</taxon>
        <taxon>Unionidae</taxon>
        <taxon>Unioninae</taxon>
        <taxon>Sinanodonta</taxon>
    </lineage>
</organism>
<feature type="region of interest" description="Disordered" evidence="1">
    <location>
        <begin position="656"/>
        <end position="683"/>
    </location>
</feature>
<reference evidence="3 4" key="1">
    <citation type="submission" date="2024-11" db="EMBL/GenBank/DDBJ databases">
        <title>Chromosome-level genome assembly of the freshwater bivalve Anodonta woodiana.</title>
        <authorList>
            <person name="Chen X."/>
        </authorList>
    </citation>
    <scope>NUCLEOTIDE SEQUENCE [LARGE SCALE GENOMIC DNA]</scope>
    <source>
        <strain evidence="3">MN2024</strain>
        <tissue evidence="3">Gills</tissue>
    </source>
</reference>
<accession>A0ABD3WSP2</accession>
<dbReference type="Proteomes" id="UP001634394">
    <property type="component" value="Unassembled WGS sequence"/>
</dbReference>
<dbReference type="AlphaFoldDB" id="A0ABD3WSP2"/>